<keyword evidence="1" id="KW-0732">Signal</keyword>
<organism evidence="2 3">
    <name type="scientific">Phenylobacterium montanum</name>
    <dbReference type="NCBI Taxonomy" id="2823693"/>
    <lineage>
        <taxon>Bacteria</taxon>
        <taxon>Pseudomonadati</taxon>
        <taxon>Pseudomonadota</taxon>
        <taxon>Alphaproteobacteria</taxon>
        <taxon>Caulobacterales</taxon>
        <taxon>Caulobacteraceae</taxon>
        <taxon>Phenylobacterium</taxon>
    </lineage>
</organism>
<evidence type="ECO:0000313" key="2">
    <source>
        <dbReference type="EMBL" id="QUD86539.1"/>
    </source>
</evidence>
<reference evidence="2" key="1">
    <citation type="submission" date="2021-04" db="EMBL/GenBank/DDBJ databases">
        <title>The complete genome sequence of Caulobacter sp. S6.</title>
        <authorList>
            <person name="Tang Y."/>
            <person name="Ouyang W."/>
            <person name="Liu Q."/>
            <person name="Huang B."/>
            <person name="Guo Z."/>
            <person name="Lei P."/>
        </authorList>
    </citation>
    <scope>NUCLEOTIDE SEQUENCE</scope>
    <source>
        <strain evidence="2">S6</strain>
    </source>
</reference>
<dbReference type="AlphaFoldDB" id="A0A975FWG9"/>
<name>A0A975FWG9_9CAUL</name>
<feature type="signal peptide" evidence="1">
    <location>
        <begin position="1"/>
        <end position="26"/>
    </location>
</feature>
<dbReference type="RefSeq" id="WP_211936591.1">
    <property type="nucleotide sequence ID" value="NZ_CP073078.1"/>
</dbReference>
<feature type="chain" id="PRO_5037377164" description="Lipoprotein" evidence="1">
    <location>
        <begin position="27"/>
        <end position="106"/>
    </location>
</feature>
<evidence type="ECO:0008006" key="4">
    <source>
        <dbReference type="Google" id="ProtNLM"/>
    </source>
</evidence>
<protein>
    <recommendedName>
        <fullName evidence="4">Lipoprotein</fullName>
    </recommendedName>
</protein>
<evidence type="ECO:0000313" key="3">
    <source>
        <dbReference type="Proteomes" id="UP000676409"/>
    </source>
</evidence>
<dbReference type="KEGG" id="caul:KCG34_15755"/>
<evidence type="ECO:0000256" key="1">
    <source>
        <dbReference type="SAM" id="SignalP"/>
    </source>
</evidence>
<dbReference type="Proteomes" id="UP000676409">
    <property type="component" value="Chromosome"/>
</dbReference>
<keyword evidence="3" id="KW-1185">Reference proteome</keyword>
<accession>A0A975FWG9</accession>
<gene>
    <name evidence="2" type="ORF">KCG34_15755</name>
</gene>
<dbReference type="EMBL" id="CP073078">
    <property type="protein sequence ID" value="QUD86539.1"/>
    <property type="molecule type" value="Genomic_DNA"/>
</dbReference>
<sequence>MIRSLSLLLASSLCLAACASTPPAAAPEPAWTGGDPAHLAADKAQCRKEADTIDVHVSAGFSDPTYGVTSAMAAYVDKDNPLANREKITRDAAYATCMTNRGWKAQ</sequence>
<proteinExistence type="predicted"/>